<proteinExistence type="predicted"/>
<dbReference type="Gene3D" id="3.80.10.10">
    <property type="entry name" value="Ribonuclease Inhibitor"/>
    <property type="match status" value="1"/>
</dbReference>
<dbReference type="Proteomes" id="UP000604046">
    <property type="component" value="Unassembled WGS sequence"/>
</dbReference>
<protein>
    <submittedName>
        <fullName evidence="1">AquIMA protein</fullName>
    </submittedName>
</protein>
<accession>A0A812SRE4</accession>
<dbReference type="OrthoDB" id="418750at2759"/>
<dbReference type="InterPro" id="IPR032675">
    <property type="entry name" value="LRR_dom_sf"/>
</dbReference>
<sequence>MALQAPPDPSRSLAAVGLPRSTLYGLPNRGEASFKDEAWKAGQFLEKLRAVLASYPAGSVVFSQVDVSKVIWSASGLEVLFGIFRDFSVRVDRLRAFDCGLDDAAARSIAAWLHGMSAMHLPSEMHLSHNRLTVAGFRAVVEAIEVKWAQLMGKRLPVWLRVEGNAVD</sequence>
<organism evidence="1 2">
    <name type="scientific">Symbiodinium natans</name>
    <dbReference type="NCBI Taxonomy" id="878477"/>
    <lineage>
        <taxon>Eukaryota</taxon>
        <taxon>Sar</taxon>
        <taxon>Alveolata</taxon>
        <taxon>Dinophyceae</taxon>
        <taxon>Suessiales</taxon>
        <taxon>Symbiodiniaceae</taxon>
        <taxon>Symbiodinium</taxon>
    </lineage>
</organism>
<keyword evidence="2" id="KW-1185">Reference proteome</keyword>
<evidence type="ECO:0000313" key="1">
    <source>
        <dbReference type="EMBL" id="CAE7494168.1"/>
    </source>
</evidence>
<comment type="caution">
    <text evidence="1">The sequence shown here is derived from an EMBL/GenBank/DDBJ whole genome shotgun (WGS) entry which is preliminary data.</text>
</comment>
<name>A0A812SRE4_9DINO</name>
<reference evidence="1" key="1">
    <citation type="submission" date="2021-02" db="EMBL/GenBank/DDBJ databases">
        <authorList>
            <person name="Dougan E. K."/>
            <person name="Rhodes N."/>
            <person name="Thang M."/>
            <person name="Chan C."/>
        </authorList>
    </citation>
    <scope>NUCLEOTIDE SEQUENCE</scope>
</reference>
<dbReference type="AlphaFoldDB" id="A0A812SRE4"/>
<dbReference type="EMBL" id="CAJNDS010002483">
    <property type="protein sequence ID" value="CAE7494168.1"/>
    <property type="molecule type" value="Genomic_DNA"/>
</dbReference>
<evidence type="ECO:0000313" key="2">
    <source>
        <dbReference type="Proteomes" id="UP000604046"/>
    </source>
</evidence>
<feature type="non-terminal residue" evidence="1">
    <location>
        <position position="1"/>
    </location>
</feature>
<gene>
    <name evidence="1" type="primary">aquIMA</name>
    <name evidence="1" type="ORF">SNAT2548_LOCUS27684</name>
</gene>